<organism evidence="3 4">
    <name type="scientific">Streptomyces virginiae</name>
    <name type="common">Streptomyces cinnamonensis</name>
    <dbReference type="NCBI Taxonomy" id="1961"/>
    <lineage>
        <taxon>Bacteria</taxon>
        <taxon>Bacillati</taxon>
        <taxon>Actinomycetota</taxon>
        <taxon>Actinomycetes</taxon>
        <taxon>Kitasatosporales</taxon>
        <taxon>Streptomycetaceae</taxon>
        <taxon>Streptomyces</taxon>
    </lineage>
</organism>
<dbReference type="CDD" id="cd11029">
    <property type="entry name" value="CYP107-like"/>
    <property type="match status" value="1"/>
</dbReference>
<dbReference type="RefSeq" id="WP_051734507.1">
    <property type="nucleotide sequence ID" value="NZ_BMRU01000027.1"/>
</dbReference>
<keyword evidence="4" id="KW-1185">Reference proteome</keyword>
<dbReference type="Proteomes" id="UP000660554">
    <property type="component" value="Unassembled WGS sequence"/>
</dbReference>
<dbReference type="InterPro" id="IPR001128">
    <property type="entry name" value="Cyt_P450"/>
</dbReference>
<dbReference type="PANTHER" id="PTHR46696">
    <property type="entry name" value="P450, PUTATIVE (EUROFUNG)-RELATED"/>
    <property type="match status" value="1"/>
</dbReference>
<keyword evidence="2" id="KW-0503">Monooxygenase</keyword>
<dbReference type="InterPro" id="IPR017972">
    <property type="entry name" value="Cyt_P450_CS"/>
</dbReference>
<keyword evidence="2" id="KW-0479">Metal-binding</keyword>
<evidence type="ECO:0000313" key="3">
    <source>
        <dbReference type="EMBL" id="GHI16987.1"/>
    </source>
</evidence>
<evidence type="ECO:0000256" key="1">
    <source>
        <dbReference type="ARBA" id="ARBA00010617"/>
    </source>
</evidence>
<sequence length="398" mass="44465">MTAPQCPVAHEVFDQQYMRDPYGTYASLHEKGPVHRIMTPEGFPAWLVTGFEETRDALADRRLVRSIEYAGEDYRTLPLPAEFSTKTVATEDGAEHMRLRKFMNKSFAIKRVRALRKRVVELTDGYIDAMGESGETDLMTAIALPLPITITGDIMGVPDEDRANFQYWTDSMLGINTEVVREAGATMLGFLKRLIDDKRTNPGDDIFSDWIAWTDDDGKHLDDHELIGLGFMVLLGGYDTTVGMIGGGMLALLNDRPKLERLRANPEQIPDAVEELLRLYGTAHTGVRRFATEDMTIGGVDIKKGDVVLCSMGAADRDPARFENPDEVDLDRPNLTHIAFGQGPHYCPGSELGRMEIAIAIETLLRRLPNLELAAPADSVQWREAYLIRAPKAIPIRY</sequence>
<dbReference type="PROSITE" id="PS00086">
    <property type="entry name" value="CYTOCHROME_P450"/>
    <property type="match status" value="1"/>
</dbReference>
<keyword evidence="2" id="KW-0408">Iron</keyword>
<proteinExistence type="inferred from homology"/>
<reference evidence="4" key="1">
    <citation type="submission" date="2020-09" db="EMBL/GenBank/DDBJ databases">
        <title>Whole genome shotgun sequence of Streptomyces cinnamonensis NBRC 15873.</title>
        <authorList>
            <person name="Komaki H."/>
            <person name="Tamura T."/>
        </authorList>
    </citation>
    <scope>NUCLEOTIDE SEQUENCE [LARGE SCALE GENOMIC DNA]</scope>
    <source>
        <strain evidence="4">NBRC 15873</strain>
    </source>
</reference>
<dbReference type="GeneID" id="86955068"/>
<dbReference type="EMBL" id="BNDV01000016">
    <property type="protein sequence ID" value="GHI16987.1"/>
    <property type="molecule type" value="Genomic_DNA"/>
</dbReference>
<keyword evidence="2" id="KW-0349">Heme</keyword>
<dbReference type="SUPFAM" id="SSF48264">
    <property type="entry name" value="Cytochrome P450"/>
    <property type="match status" value="1"/>
</dbReference>
<gene>
    <name evidence="3" type="ORF">Scinn_64500</name>
</gene>
<comment type="caution">
    <text evidence="3">The sequence shown here is derived from an EMBL/GenBank/DDBJ whole genome shotgun (WGS) entry which is preliminary data.</text>
</comment>
<comment type="similarity">
    <text evidence="1 2">Belongs to the cytochrome P450 family.</text>
</comment>
<dbReference type="PANTHER" id="PTHR46696:SF1">
    <property type="entry name" value="CYTOCHROME P450 YJIB-RELATED"/>
    <property type="match status" value="1"/>
</dbReference>
<protein>
    <submittedName>
        <fullName evidence="3">Cytochrome P450 hydroxylase</fullName>
    </submittedName>
</protein>
<dbReference type="PRINTS" id="PR00385">
    <property type="entry name" value="P450"/>
</dbReference>
<accession>A0ABQ3NW30</accession>
<evidence type="ECO:0000313" key="4">
    <source>
        <dbReference type="Proteomes" id="UP000660554"/>
    </source>
</evidence>
<dbReference type="Pfam" id="PF00067">
    <property type="entry name" value="p450"/>
    <property type="match status" value="1"/>
</dbReference>
<dbReference type="PRINTS" id="PR00359">
    <property type="entry name" value="BP450"/>
</dbReference>
<name>A0ABQ3NW30_STRVG</name>
<dbReference type="InterPro" id="IPR002397">
    <property type="entry name" value="Cyt_P450_B"/>
</dbReference>
<dbReference type="Gene3D" id="1.10.630.10">
    <property type="entry name" value="Cytochrome P450"/>
    <property type="match status" value="1"/>
</dbReference>
<dbReference type="InterPro" id="IPR036396">
    <property type="entry name" value="Cyt_P450_sf"/>
</dbReference>
<evidence type="ECO:0000256" key="2">
    <source>
        <dbReference type="RuleBase" id="RU000461"/>
    </source>
</evidence>
<keyword evidence="2" id="KW-0560">Oxidoreductase</keyword>